<dbReference type="InterPro" id="IPR001525">
    <property type="entry name" value="C5_MeTfrase"/>
</dbReference>
<dbReference type="InterPro" id="IPR049730">
    <property type="entry name" value="SNF2/RAD54-like_C"/>
</dbReference>
<dbReference type="EMBL" id="KV745008">
    <property type="protein sequence ID" value="OCK79400.1"/>
    <property type="molecule type" value="Genomic_DNA"/>
</dbReference>
<dbReference type="Proteomes" id="UP000250266">
    <property type="component" value="Unassembled WGS sequence"/>
</dbReference>
<keyword evidence="4" id="KW-0378">Hydrolase</keyword>
<feature type="compositionally biased region" description="Polar residues" evidence="6">
    <location>
        <begin position="17"/>
        <end position="26"/>
    </location>
</feature>
<dbReference type="InterPro" id="IPR001650">
    <property type="entry name" value="Helicase_C-like"/>
</dbReference>
<accession>A0A8E2JE84</accession>
<feature type="region of interest" description="Disordered" evidence="6">
    <location>
        <begin position="1745"/>
        <end position="1764"/>
    </location>
</feature>
<dbReference type="Gene3D" id="3.40.50.10810">
    <property type="entry name" value="Tandem AAA-ATPase domain"/>
    <property type="match status" value="2"/>
</dbReference>
<dbReference type="SMART" id="SM00487">
    <property type="entry name" value="DEXDc"/>
    <property type="match status" value="1"/>
</dbReference>
<sequence length="2228" mass="250509">MEKKRTRDEEDGEPRTALTTVANSSERLNASRPLKIRRVASHVEIIVPYKSSSHAKVAGTARCHSTSLSHRSNESVPYSFRTRIARLSYAEPQIIDGSEASEDEPAANSDTSAFESAASISEDNTGEKEHSKTKQGIDSETPDLIVTTPFASEEATEIKSLDTDSDNVLYTNLASDNGEETESIGDDYDSDDEILPDVDQEISGTKKKTASRSAPKRKAPKRSGIDESLPPLSNIDDIFLDLTKRALACGLDGVLDRLGGRSLKVATMCSGTEAPLLALQSVVQSLEKLGKQSIQIDHQFSAEIVPFKQAYIERNFQPPIIFRDIRELSGEGQETPEATTAYGSKTKVPVNIDLLIAGFSCVDFSGLNSKKKKLGDKGESGATFHAVLAYASKWRPPVIILENVVGAPWSQIHSLWDKAGYETQSLKCDTKLYYLPQTRNRVYMICIDRKKFGKGVKQAVEHWTLLLEGFERQASSPYPAFILPHDDPRVQMRKVQALRQSVNDASDREVNWETCRGRHEAYRADWSLGFRRPLTQWVDNGNCKPPDYADASWYNKQVERVWDFQDMSLLRNALPRRGGFDSEFKMRIWEPSQNIDRFIDTQPFGIAPCITPTGIPYMTDRGGPPTGYDLLILQGLPIDKISFTSESDKQLQDLAGNAMSTTLVGAATLAALIVGIKVVCMPLNKAVWKPAKKIGSSQSTMEVRKLPEGILIGERALRKLFTESENYSTIDIAELLRSASLSSRLCYCEGQTSVTNKPIQKCQQCQHTTCVRCGGNPTHDYLVSPEKSEYRILPLEFKNRWVSQFPPIIRLKNLPNDQMWQKAWDNVTGSPIWQEYHQIVTEALDSELHLQQFLRSNQWIIYYDSPKARLALFMSDPPEWRFYAKSPLDLPGNSKLRLALNQPIARSVIRDHRVGILGSAWEIFIPHPIRVPILITGSDDKIASWRSRLGLTGHQHEVVPRVLNVTVKKDQLSLNISGYYRALPDCGTACGSLYKRVQVGEQFGESRDMYFFLDPTPVGDPDNDHFVFSHDHRRIGYNEIRDVIARIDSSWRPWDPQASKRLLGKVDGQWTDVQTPVKLEIIPASVTFHTHLESPRWDELITHCSQATTILECQFKTPSSQGKQWTTETIIGLDDKLFFSEFQWVINRASSIPKLQSWHILGEQALHTCTNCAPENPSIKWRVTEENNGRRVAIAQEDPTEACEYEKALKMRPSIFVIYASAIPGQLGRIKIGLNIRSLAHRAAMKLSRLGETVSVQWRLITSHNSSTTGSFPKFRFKDNSEDVPYCSPLSFLLPLREEQRRSLSWMIQQERPHVNPFSLKEVEEAILPQMGWRAEAQASANVYVRGGVLADQVSYGKTVTTLALIQSEFQNKTRDEIVKENNGPTPLPSGLINTAATLIVCSASLTLQWLDEIHKFLGENDYNKSSVLVVNTVADLKSMTITKFVDARIIIVQWDVFLRGTYITKLAEFAAMPEPTTYKGRAFDAWLDYATNRIPAHIQKLKNLGLAAFESELERLLSETKEDPDFQAVAPSKRVKGAAFTNQTSKPTSTGKSTTTKASKKYAATNKKATSKVDGWQSYQAPLFQLFRYNRLVVDEYTYLEGKNSSAYSSITRLKAEKRWVLSGTPARADFADIKRLALFLGVNLGADTETPGVITPHNLKRLQSDQTGVEKFLSFQDIKSMSWHEQRHQYAQDFLFHFARQNDAHLEDIDCKEILRPVELHPSHRAIYMELSQYLNSQDMNFKKRTGKSKSDRQQQIKGSLQGAETPEDALLRCALVIKSDSGFKQLLATREEQYLACYEELKEKIIGLEKLKATCGIVDTHYSKWKGGVAQNNTLGDEDAKQTLENIFKNAAKQARTIDVGSEIEVQEKAKILRKLLPGARVLSREFVTRRRGLRYIESIQRAREAARVSPSSLKKCHGPECPGTQSKASSLSVLALCGHIACDTCLENRKHDDRCVAKNCDVAIKSFHAVKASDLGADEKEVANHNRGKKLNAMVKLLTRIPEDEQAIIFVQNYQTMAAVEEVLNHHGISNHAIKGNADAAKHIEHFKKTRDPTKRRKVLMLNMSNEFAAGINVVNSNHVIFLSPLLAPTQDSYVAAMTQAIGRARRRGQEKTVHIYHFVALKTIDVDILEQRDRRNSPLCEDAPTPKKTSHQPNRQSKKESEELALERTKMIRGENGKMALVPMSWLSNPKKCAAKGIKLGEAKDFSSLITFSRTFRDDDDND</sequence>
<evidence type="ECO:0000256" key="4">
    <source>
        <dbReference type="ARBA" id="ARBA00022801"/>
    </source>
</evidence>
<dbReference type="OrthoDB" id="423221at2759"/>
<dbReference type="GO" id="GO:0006281">
    <property type="term" value="P:DNA repair"/>
    <property type="evidence" value="ECO:0007669"/>
    <property type="project" value="TreeGrafter"/>
</dbReference>
<evidence type="ECO:0000313" key="8">
    <source>
        <dbReference type="EMBL" id="OCK79400.1"/>
    </source>
</evidence>
<evidence type="ECO:0000313" key="9">
    <source>
        <dbReference type="Proteomes" id="UP000250266"/>
    </source>
</evidence>
<feature type="compositionally biased region" description="Basic and acidic residues" evidence="6">
    <location>
        <begin position="125"/>
        <end position="137"/>
    </location>
</feature>
<dbReference type="InterPro" id="IPR050628">
    <property type="entry name" value="SNF2_RAD54_helicase_TF"/>
</dbReference>
<dbReference type="InterPro" id="IPR038718">
    <property type="entry name" value="SNF2-like_sf"/>
</dbReference>
<feature type="region of interest" description="Disordered" evidence="6">
    <location>
        <begin position="172"/>
        <end position="228"/>
    </location>
</feature>
<dbReference type="GO" id="GO:0016787">
    <property type="term" value="F:hydrolase activity"/>
    <property type="evidence" value="ECO:0007669"/>
    <property type="project" value="UniProtKB-KW"/>
</dbReference>
<dbReference type="InterPro" id="IPR000330">
    <property type="entry name" value="SNF2_N"/>
</dbReference>
<proteinExistence type="predicted"/>
<organism evidence="8 9">
    <name type="scientific">Lepidopterella palustris CBS 459.81</name>
    <dbReference type="NCBI Taxonomy" id="1314670"/>
    <lineage>
        <taxon>Eukaryota</taxon>
        <taxon>Fungi</taxon>
        <taxon>Dikarya</taxon>
        <taxon>Ascomycota</taxon>
        <taxon>Pezizomycotina</taxon>
        <taxon>Dothideomycetes</taxon>
        <taxon>Pleosporomycetidae</taxon>
        <taxon>Mytilinidiales</taxon>
        <taxon>Argynnaceae</taxon>
        <taxon>Lepidopterella</taxon>
    </lineage>
</organism>
<dbReference type="PROSITE" id="PS51194">
    <property type="entry name" value="HELICASE_CTER"/>
    <property type="match status" value="1"/>
</dbReference>
<gene>
    <name evidence="8" type="ORF">K432DRAFT_426556</name>
</gene>
<dbReference type="Gene3D" id="3.40.50.300">
    <property type="entry name" value="P-loop containing nucleotide triphosphate hydrolases"/>
    <property type="match status" value="1"/>
</dbReference>
<feature type="region of interest" description="Disordered" evidence="6">
    <location>
        <begin position="2140"/>
        <end position="2168"/>
    </location>
</feature>
<feature type="region of interest" description="Disordered" evidence="6">
    <location>
        <begin position="1538"/>
        <end position="1565"/>
    </location>
</feature>
<dbReference type="CDD" id="cd18793">
    <property type="entry name" value="SF2_C_SNF"/>
    <property type="match status" value="1"/>
</dbReference>
<dbReference type="InterPro" id="IPR027417">
    <property type="entry name" value="P-loop_NTPase"/>
</dbReference>
<feature type="compositionally biased region" description="Polar residues" evidence="6">
    <location>
        <begin position="108"/>
        <end position="123"/>
    </location>
</feature>
<keyword evidence="9" id="KW-1185">Reference proteome</keyword>
<keyword evidence="2" id="KW-0808">Transferase</keyword>
<feature type="domain" description="Helicase C-terminal" evidence="7">
    <location>
        <begin position="1997"/>
        <end position="2177"/>
    </location>
</feature>
<feature type="region of interest" description="Disordered" evidence="6">
    <location>
        <begin position="1"/>
        <end position="26"/>
    </location>
</feature>
<dbReference type="Pfam" id="PF00176">
    <property type="entry name" value="SNF2-rel_dom"/>
    <property type="match status" value="2"/>
</dbReference>
<dbReference type="Pfam" id="PF00271">
    <property type="entry name" value="Helicase_C"/>
    <property type="match status" value="1"/>
</dbReference>
<dbReference type="GO" id="GO:0008168">
    <property type="term" value="F:methyltransferase activity"/>
    <property type="evidence" value="ECO:0007669"/>
    <property type="project" value="UniProtKB-KW"/>
</dbReference>
<dbReference type="PANTHER" id="PTHR45626:SF26">
    <property type="entry name" value="FAMILY HELICASE, PUTATIVE (AFU_ORTHOLOGUE AFUA_2G09120)-RELATED"/>
    <property type="match status" value="1"/>
</dbReference>
<reference evidence="8 9" key="1">
    <citation type="journal article" date="2016" name="Nat. Commun.">
        <title>Ectomycorrhizal ecology is imprinted in the genome of the dominant symbiotic fungus Cenococcum geophilum.</title>
        <authorList>
            <consortium name="DOE Joint Genome Institute"/>
            <person name="Peter M."/>
            <person name="Kohler A."/>
            <person name="Ohm R.A."/>
            <person name="Kuo A."/>
            <person name="Krutzmann J."/>
            <person name="Morin E."/>
            <person name="Arend M."/>
            <person name="Barry K.W."/>
            <person name="Binder M."/>
            <person name="Choi C."/>
            <person name="Clum A."/>
            <person name="Copeland A."/>
            <person name="Grisel N."/>
            <person name="Haridas S."/>
            <person name="Kipfer T."/>
            <person name="LaButti K."/>
            <person name="Lindquist E."/>
            <person name="Lipzen A."/>
            <person name="Maire R."/>
            <person name="Meier B."/>
            <person name="Mihaltcheva S."/>
            <person name="Molinier V."/>
            <person name="Murat C."/>
            <person name="Poggeler S."/>
            <person name="Quandt C.A."/>
            <person name="Sperisen C."/>
            <person name="Tritt A."/>
            <person name="Tisserant E."/>
            <person name="Crous P.W."/>
            <person name="Henrissat B."/>
            <person name="Nehls U."/>
            <person name="Egli S."/>
            <person name="Spatafora J.W."/>
            <person name="Grigoriev I.V."/>
            <person name="Martin F.M."/>
        </authorList>
    </citation>
    <scope>NUCLEOTIDE SEQUENCE [LARGE SCALE GENOMIC DNA]</scope>
    <source>
        <strain evidence="8 9">CBS 459.81</strain>
    </source>
</reference>
<keyword evidence="5" id="KW-0067">ATP-binding</keyword>
<dbReference type="GO" id="GO:0032259">
    <property type="term" value="P:methylation"/>
    <property type="evidence" value="ECO:0007669"/>
    <property type="project" value="UniProtKB-KW"/>
</dbReference>
<evidence type="ECO:0000256" key="2">
    <source>
        <dbReference type="ARBA" id="ARBA00022679"/>
    </source>
</evidence>
<feature type="compositionally biased region" description="Low complexity" evidence="6">
    <location>
        <begin position="1545"/>
        <end position="1565"/>
    </location>
</feature>
<evidence type="ECO:0000256" key="3">
    <source>
        <dbReference type="ARBA" id="ARBA00022741"/>
    </source>
</evidence>
<dbReference type="SUPFAM" id="SSF53335">
    <property type="entry name" value="S-adenosyl-L-methionine-dependent methyltransferases"/>
    <property type="match status" value="1"/>
</dbReference>
<dbReference type="InterPro" id="IPR029063">
    <property type="entry name" value="SAM-dependent_MTases_sf"/>
</dbReference>
<evidence type="ECO:0000256" key="5">
    <source>
        <dbReference type="ARBA" id="ARBA00022840"/>
    </source>
</evidence>
<dbReference type="Gene3D" id="3.40.50.150">
    <property type="entry name" value="Vaccinia Virus protein VP39"/>
    <property type="match status" value="1"/>
</dbReference>
<dbReference type="InterPro" id="IPR014001">
    <property type="entry name" value="Helicase_ATP-bd"/>
</dbReference>
<keyword evidence="1" id="KW-0489">Methyltransferase</keyword>
<dbReference type="PANTHER" id="PTHR45626">
    <property type="entry name" value="TRANSCRIPTION TERMINATION FACTOR 2-RELATED"/>
    <property type="match status" value="1"/>
</dbReference>
<feature type="compositionally biased region" description="Basic residues" evidence="6">
    <location>
        <begin position="205"/>
        <end position="221"/>
    </location>
</feature>
<feature type="compositionally biased region" description="Acidic residues" evidence="6">
    <location>
        <begin position="177"/>
        <end position="200"/>
    </location>
</feature>
<evidence type="ECO:0000256" key="6">
    <source>
        <dbReference type="SAM" id="MobiDB-lite"/>
    </source>
</evidence>
<dbReference type="SUPFAM" id="SSF52540">
    <property type="entry name" value="P-loop containing nucleoside triphosphate hydrolases"/>
    <property type="match status" value="2"/>
</dbReference>
<dbReference type="GO" id="GO:0005634">
    <property type="term" value="C:nucleus"/>
    <property type="evidence" value="ECO:0007669"/>
    <property type="project" value="TreeGrafter"/>
</dbReference>
<name>A0A8E2JE84_9PEZI</name>
<dbReference type="Pfam" id="PF00145">
    <property type="entry name" value="DNA_methylase"/>
    <property type="match status" value="1"/>
</dbReference>
<evidence type="ECO:0000259" key="7">
    <source>
        <dbReference type="PROSITE" id="PS51194"/>
    </source>
</evidence>
<feature type="region of interest" description="Disordered" evidence="6">
    <location>
        <begin position="96"/>
        <end position="144"/>
    </location>
</feature>
<keyword evidence="3" id="KW-0547">Nucleotide-binding</keyword>
<dbReference type="GO" id="GO:0005524">
    <property type="term" value="F:ATP binding"/>
    <property type="evidence" value="ECO:0007669"/>
    <property type="project" value="UniProtKB-KW"/>
</dbReference>
<dbReference type="GO" id="GO:0008094">
    <property type="term" value="F:ATP-dependent activity, acting on DNA"/>
    <property type="evidence" value="ECO:0007669"/>
    <property type="project" value="TreeGrafter"/>
</dbReference>
<protein>
    <recommendedName>
        <fullName evidence="7">Helicase C-terminal domain-containing protein</fullName>
    </recommendedName>
</protein>
<evidence type="ECO:0000256" key="1">
    <source>
        <dbReference type="ARBA" id="ARBA00022603"/>
    </source>
</evidence>